<dbReference type="EMBL" id="KQ981693">
    <property type="protein sequence ID" value="KYN37839.1"/>
    <property type="molecule type" value="Genomic_DNA"/>
</dbReference>
<feature type="compositionally biased region" description="Basic and acidic residues" evidence="1">
    <location>
        <begin position="29"/>
        <end position="38"/>
    </location>
</feature>
<dbReference type="AlphaFoldDB" id="A0A195FCR6"/>
<feature type="region of interest" description="Disordered" evidence="1">
    <location>
        <begin position="29"/>
        <end position="241"/>
    </location>
</feature>
<feature type="compositionally biased region" description="Basic residues" evidence="1">
    <location>
        <begin position="120"/>
        <end position="133"/>
    </location>
</feature>
<feature type="compositionally biased region" description="Basic and acidic residues" evidence="1">
    <location>
        <begin position="211"/>
        <end position="228"/>
    </location>
</feature>
<feature type="compositionally biased region" description="Basic and acidic residues" evidence="1">
    <location>
        <begin position="48"/>
        <end position="81"/>
    </location>
</feature>
<evidence type="ECO:0000313" key="3">
    <source>
        <dbReference type="Proteomes" id="UP000078541"/>
    </source>
</evidence>
<evidence type="ECO:0000256" key="1">
    <source>
        <dbReference type="SAM" id="MobiDB-lite"/>
    </source>
</evidence>
<keyword evidence="3" id="KW-1185">Reference proteome</keyword>
<sequence length="275" mass="31869">MRTGIAEGRFGGERDEECSTLVWRRSTWEEDSVRKHGEAGPAKARPPPRRETTDIHGVDREKTVGEKRDGERERERERDEGGCLLGRSVGRSVGRSIGRSLALGKRGTDTREHSDDERRTRSRRRRRRRRRRTGTPERRRQSSSRGAKATEKGERLFCPAAKTRKSSSATRRMKKKEKENEEGQAKTALLNDASAFRHEHAEAASQPGSRPIDRPTDQPTDRPTDRPHWVSAKRARHSRRYSARDMEKFTIPRRTRVSIQLIRSWIQFELLRTRS</sequence>
<evidence type="ECO:0000313" key="2">
    <source>
        <dbReference type="EMBL" id="KYN37839.1"/>
    </source>
</evidence>
<dbReference type="Proteomes" id="UP000078541">
    <property type="component" value="Unassembled WGS sequence"/>
</dbReference>
<proteinExistence type="predicted"/>
<name>A0A195FCR6_9HYME</name>
<gene>
    <name evidence="2" type="ORF">ALC56_08038</name>
</gene>
<protein>
    <submittedName>
        <fullName evidence="2">Uncharacterized protein</fullName>
    </submittedName>
</protein>
<reference evidence="2 3" key="1">
    <citation type="submission" date="2016-03" db="EMBL/GenBank/DDBJ databases">
        <title>Trachymyrmex septentrionalis WGS genome.</title>
        <authorList>
            <person name="Nygaard S."/>
            <person name="Hu H."/>
            <person name="Boomsma J."/>
            <person name="Zhang G."/>
        </authorList>
    </citation>
    <scope>NUCLEOTIDE SEQUENCE [LARGE SCALE GENOMIC DNA]</scope>
    <source>
        <strain evidence="2">Tsep2-gDNA-1</strain>
        <tissue evidence="2">Whole body</tissue>
    </source>
</reference>
<organism evidence="2 3">
    <name type="scientific">Trachymyrmex septentrionalis</name>
    <dbReference type="NCBI Taxonomy" id="34720"/>
    <lineage>
        <taxon>Eukaryota</taxon>
        <taxon>Metazoa</taxon>
        <taxon>Ecdysozoa</taxon>
        <taxon>Arthropoda</taxon>
        <taxon>Hexapoda</taxon>
        <taxon>Insecta</taxon>
        <taxon>Pterygota</taxon>
        <taxon>Neoptera</taxon>
        <taxon>Endopterygota</taxon>
        <taxon>Hymenoptera</taxon>
        <taxon>Apocrita</taxon>
        <taxon>Aculeata</taxon>
        <taxon>Formicoidea</taxon>
        <taxon>Formicidae</taxon>
        <taxon>Myrmicinae</taxon>
        <taxon>Trachymyrmex</taxon>
    </lineage>
</organism>
<feature type="compositionally biased region" description="Basic and acidic residues" evidence="1">
    <location>
        <begin position="106"/>
        <end position="119"/>
    </location>
</feature>
<accession>A0A195FCR6</accession>
<feature type="compositionally biased region" description="Basic residues" evidence="1">
    <location>
        <begin position="231"/>
        <end position="241"/>
    </location>
</feature>